<name>A0AAN6X111_9PEZI</name>
<dbReference type="AlphaFoldDB" id="A0AAN6X111"/>
<reference evidence="2" key="1">
    <citation type="journal article" date="2023" name="Mol. Phylogenet. Evol.">
        <title>Genome-scale phylogeny and comparative genomics of the fungal order Sordariales.</title>
        <authorList>
            <person name="Hensen N."/>
            <person name="Bonometti L."/>
            <person name="Westerberg I."/>
            <person name="Brannstrom I.O."/>
            <person name="Guillou S."/>
            <person name="Cros-Aarteil S."/>
            <person name="Calhoun S."/>
            <person name="Haridas S."/>
            <person name="Kuo A."/>
            <person name="Mondo S."/>
            <person name="Pangilinan J."/>
            <person name="Riley R."/>
            <person name="LaButti K."/>
            <person name="Andreopoulos B."/>
            <person name="Lipzen A."/>
            <person name="Chen C."/>
            <person name="Yan M."/>
            <person name="Daum C."/>
            <person name="Ng V."/>
            <person name="Clum A."/>
            <person name="Steindorff A."/>
            <person name="Ohm R.A."/>
            <person name="Martin F."/>
            <person name="Silar P."/>
            <person name="Natvig D.O."/>
            <person name="Lalanne C."/>
            <person name="Gautier V."/>
            <person name="Ament-Velasquez S.L."/>
            <person name="Kruys A."/>
            <person name="Hutchinson M.I."/>
            <person name="Powell A.J."/>
            <person name="Barry K."/>
            <person name="Miller A.N."/>
            <person name="Grigoriev I.V."/>
            <person name="Debuchy R."/>
            <person name="Gladieux P."/>
            <person name="Hiltunen Thoren M."/>
            <person name="Johannesson H."/>
        </authorList>
    </citation>
    <scope>NUCLEOTIDE SEQUENCE</scope>
    <source>
        <strain evidence="2">PSN309</strain>
    </source>
</reference>
<evidence type="ECO:0000313" key="3">
    <source>
        <dbReference type="Proteomes" id="UP001302126"/>
    </source>
</evidence>
<keyword evidence="1" id="KW-0732">Signal</keyword>
<protein>
    <submittedName>
        <fullName evidence="2">Uncharacterized protein</fullName>
    </submittedName>
</protein>
<comment type="caution">
    <text evidence="2">The sequence shown here is derived from an EMBL/GenBank/DDBJ whole genome shotgun (WGS) entry which is preliminary data.</text>
</comment>
<evidence type="ECO:0000313" key="2">
    <source>
        <dbReference type="EMBL" id="KAK4190142.1"/>
    </source>
</evidence>
<organism evidence="2 3">
    <name type="scientific">Podospora australis</name>
    <dbReference type="NCBI Taxonomy" id="1536484"/>
    <lineage>
        <taxon>Eukaryota</taxon>
        <taxon>Fungi</taxon>
        <taxon>Dikarya</taxon>
        <taxon>Ascomycota</taxon>
        <taxon>Pezizomycotina</taxon>
        <taxon>Sordariomycetes</taxon>
        <taxon>Sordariomycetidae</taxon>
        <taxon>Sordariales</taxon>
        <taxon>Podosporaceae</taxon>
        <taxon>Podospora</taxon>
    </lineage>
</organism>
<gene>
    <name evidence="2" type="ORF">QBC35DRAFT_93547</name>
</gene>
<proteinExistence type="predicted"/>
<feature type="signal peptide" evidence="1">
    <location>
        <begin position="1"/>
        <end position="17"/>
    </location>
</feature>
<feature type="chain" id="PRO_5043028212" evidence="1">
    <location>
        <begin position="18"/>
        <end position="246"/>
    </location>
</feature>
<reference evidence="2" key="2">
    <citation type="submission" date="2023-05" db="EMBL/GenBank/DDBJ databases">
        <authorList>
            <consortium name="Lawrence Berkeley National Laboratory"/>
            <person name="Steindorff A."/>
            <person name="Hensen N."/>
            <person name="Bonometti L."/>
            <person name="Westerberg I."/>
            <person name="Brannstrom I.O."/>
            <person name="Guillou S."/>
            <person name="Cros-Aarteil S."/>
            <person name="Calhoun S."/>
            <person name="Haridas S."/>
            <person name="Kuo A."/>
            <person name="Mondo S."/>
            <person name="Pangilinan J."/>
            <person name="Riley R."/>
            <person name="Labutti K."/>
            <person name="Andreopoulos B."/>
            <person name="Lipzen A."/>
            <person name="Chen C."/>
            <person name="Yanf M."/>
            <person name="Daum C."/>
            <person name="Ng V."/>
            <person name="Clum A."/>
            <person name="Ohm R."/>
            <person name="Martin F."/>
            <person name="Silar P."/>
            <person name="Natvig D."/>
            <person name="Lalanne C."/>
            <person name="Gautier V."/>
            <person name="Ament-Velasquez S.L."/>
            <person name="Kruys A."/>
            <person name="Hutchinson M.I."/>
            <person name="Powell A.J."/>
            <person name="Barry K."/>
            <person name="Miller A.N."/>
            <person name="Grigoriev I.V."/>
            <person name="Debuchy R."/>
            <person name="Gladieux P."/>
            <person name="Thoren M.H."/>
            <person name="Johannesson H."/>
        </authorList>
    </citation>
    <scope>NUCLEOTIDE SEQUENCE</scope>
    <source>
        <strain evidence="2">PSN309</strain>
    </source>
</reference>
<dbReference type="Proteomes" id="UP001302126">
    <property type="component" value="Unassembled WGS sequence"/>
</dbReference>
<accession>A0AAN6X111</accession>
<evidence type="ECO:0000256" key="1">
    <source>
        <dbReference type="SAM" id="SignalP"/>
    </source>
</evidence>
<dbReference type="EMBL" id="MU864368">
    <property type="protein sequence ID" value="KAK4190142.1"/>
    <property type="molecule type" value="Genomic_DNA"/>
</dbReference>
<keyword evidence="3" id="KW-1185">Reference proteome</keyword>
<sequence length="246" mass="26650">MGIVALLSLSLSALCASLLHSPQPRIIELLGLTRFQSHLHQLCMLFGGWCVSPHPYDVTLPAGQLEEGGISTHTGELLLLCTNGRSAEGWRCCCCCCSPFQPLSCAVYVRVSASLCLPHTSFSWLYDVWTSSGSLGVTRKLQDLSPKFQYPHDWVNWDLSFVDVGLGVCIYCKVLASTCGAIVQSERCPYLEQLGVWHMCGSECGQKQQATSSKSGVMWRGLRCVVHDDGAGPGFFSPNPLAAGSS</sequence>